<accession>A0A097QRH7</accession>
<keyword evidence="2" id="KW-1185">Reference proteome</keyword>
<evidence type="ECO:0000313" key="2">
    <source>
        <dbReference type="Proteomes" id="UP000029980"/>
    </source>
</evidence>
<dbReference type="HOGENOM" id="CLU_1472157_0_0_2"/>
<dbReference type="KEGG" id="teu:TEU_01315"/>
<name>A0A097QRH7_9EURY</name>
<dbReference type="InterPro" id="IPR009078">
    <property type="entry name" value="Ferritin-like_SF"/>
</dbReference>
<dbReference type="SUPFAM" id="SSF47240">
    <property type="entry name" value="Ferritin-like"/>
    <property type="match status" value="1"/>
</dbReference>
<sequence>MGSLERFFEPSDSSRALSLPSQLPPDGVLGRLLSVSNRALKTYEVMRDFLPRGYSKIKFSRFVELKAGQVAKLRRLALELLPSTLSSGGPDEEFEVPPSTVGDYANVLREAIVLEKTQLQMAKRFAECVQNWEIWAILEDFLDEVQENISFLQKELERVENFNRKARFSEFIQELVGDRDGRV</sequence>
<gene>
    <name evidence="1" type="ORF">TEU_01315</name>
</gene>
<evidence type="ECO:0008006" key="3">
    <source>
        <dbReference type="Google" id="ProtNLM"/>
    </source>
</evidence>
<dbReference type="AlphaFoldDB" id="A0A097QRH7"/>
<reference evidence="1 2" key="1">
    <citation type="journal article" date="2015" name="Int. J. Syst. Evol. Microbiol.">
        <title>Thermococcus eurythermalis sp. nov., a conditional piezophilic hyperthermophilic archaeon with a wide temperature range isolated from an oil-immersed chimney in the Guaymas Basin.</title>
        <authorList>
            <person name="Zhao W."/>
            <person name="Zeng X."/>
            <person name="Xiao X."/>
        </authorList>
    </citation>
    <scope>NUCLEOTIDE SEQUENCE [LARGE SCALE GENOMIC DNA]</scope>
    <source>
        <strain evidence="1 2">A501</strain>
    </source>
</reference>
<organism evidence="1 2">
    <name type="scientific">Thermococcus eurythermalis</name>
    <dbReference type="NCBI Taxonomy" id="1505907"/>
    <lineage>
        <taxon>Archaea</taxon>
        <taxon>Methanobacteriati</taxon>
        <taxon>Methanobacteriota</taxon>
        <taxon>Thermococci</taxon>
        <taxon>Thermococcales</taxon>
        <taxon>Thermococcaceae</taxon>
        <taxon>Thermococcus</taxon>
    </lineage>
</organism>
<dbReference type="STRING" id="1505907.TEU_01315"/>
<proteinExistence type="predicted"/>
<protein>
    <recommendedName>
        <fullName evidence="3">Rubrerythrin</fullName>
    </recommendedName>
</protein>
<evidence type="ECO:0000313" key="1">
    <source>
        <dbReference type="EMBL" id="AIU69084.1"/>
    </source>
</evidence>
<dbReference type="Proteomes" id="UP000029980">
    <property type="component" value="Chromosome"/>
</dbReference>
<dbReference type="EMBL" id="CP008887">
    <property type="protein sequence ID" value="AIU69084.1"/>
    <property type="molecule type" value="Genomic_DNA"/>
</dbReference>